<proteinExistence type="predicted"/>
<name>A0ABN8Y3M5_RANTA</name>
<sequence length="105" mass="11171">MLHAVPNSEHAPQEECGSGLWTRGEDLVPPSTLALAETCLPGQRGPSPLRVLSFVGSGGTFDRLCLLSMEEANLRPRPGTGVRVCVCSGSRIYAKGAELPGRLRQ</sequence>
<keyword evidence="3" id="KW-1185">Reference proteome</keyword>
<accession>A0ABN8Y3M5</accession>
<reference evidence="2" key="1">
    <citation type="submission" date="2023-04" db="EMBL/GenBank/DDBJ databases">
        <authorList>
            <consortium name="ELIXIR-Norway"/>
        </authorList>
    </citation>
    <scope>NUCLEOTIDE SEQUENCE [LARGE SCALE GENOMIC DNA]</scope>
</reference>
<evidence type="ECO:0000313" key="3">
    <source>
        <dbReference type="Proteomes" id="UP001176941"/>
    </source>
</evidence>
<gene>
    <name evidence="2" type="ORF">MRATA1EN1_LOCUS3403</name>
</gene>
<dbReference type="EMBL" id="OX459947">
    <property type="protein sequence ID" value="CAI9154441.1"/>
    <property type="molecule type" value="Genomic_DNA"/>
</dbReference>
<protein>
    <submittedName>
        <fullName evidence="2">Uncharacterized protein</fullName>
    </submittedName>
</protein>
<evidence type="ECO:0000256" key="1">
    <source>
        <dbReference type="SAM" id="MobiDB-lite"/>
    </source>
</evidence>
<feature type="region of interest" description="Disordered" evidence="1">
    <location>
        <begin position="1"/>
        <end position="23"/>
    </location>
</feature>
<dbReference type="Proteomes" id="UP001176941">
    <property type="component" value="Chromosome 11"/>
</dbReference>
<evidence type="ECO:0000313" key="2">
    <source>
        <dbReference type="EMBL" id="CAI9154441.1"/>
    </source>
</evidence>
<organism evidence="2 3">
    <name type="scientific">Rangifer tarandus platyrhynchus</name>
    <name type="common">Svalbard reindeer</name>
    <dbReference type="NCBI Taxonomy" id="3082113"/>
    <lineage>
        <taxon>Eukaryota</taxon>
        <taxon>Metazoa</taxon>
        <taxon>Chordata</taxon>
        <taxon>Craniata</taxon>
        <taxon>Vertebrata</taxon>
        <taxon>Euteleostomi</taxon>
        <taxon>Mammalia</taxon>
        <taxon>Eutheria</taxon>
        <taxon>Laurasiatheria</taxon>
        <taxon>Artiodactyla</taxon>
        <taxon>Ruminantia</taxon>
        <taxon>Pecora</taxon>
        <taxon>Cervidae</taxon>
        <taxon>Odocoileinae</taxon>
        <taxon>Rangifer</taxon>
    </lineage>
</organism>